<evidence type="ECO:0008006" key="10">
    <source>
        <dbReference type="Google" id="ProtNLM"/>
    </source>
</evidence>
<dbReference type="GO" id="GO:0006260">
    <property type="term" value="P:DNA replication"/>
    <property type="evidence" value="ECO:0007669"/>
    <property type="project" value="UniProtKB-KW"/>
</dbReference>
<evidence type="ECO:0000313" key="8">
    <source>
        <dbReference type="EMBL" id="KAF7773374.1"/>
    </source>
</evidence>
<evidence type="ECO:0000256" key="6">
    <source>
        <dbReference type="ARBA" id="ARBA00038447"/>
    </source>
</evidence>
<keyword evidence="4" id="KW-0539">Nucleus</keyword>
<name>A0A8H7F1W8_AGABI</name>
<comment type="similarity">
    <text evidence="6">Belongs to the CTF8 family.</text>
</comment>
<evidence type="ECO:0000256" key="3">
    <source>
        <dbReference type="ARBA" id="ARBA00023125"/>
    </source>
</evidence>
<protein>
    <recommendedName>
        <fullName evidence="10">Chromosome transmission fidelity protein 8</fullName>
    </recommendedName>
</protein>
<keyword evidence="5" id="KW-0131">Cell cycle</keyword>
<dbReference type="PANTHER" id="PTHR28605">
    <property type="entry name" value="CTF8, CHROMOSOME TRANSMISSION FIDELITY FACTOR 8 HOMOLOG (S. CEREVISIAE)"/>
    <property type="match status" value="1"/>
</dbReference>
<keyword evidence="3" id="KW-0238">DNA-binding</keyword>
<organism evidence="8 9">
    <name type="scientific">Agaricus bisporus var. burnettii</name>
    <dbReference type="NCBI Taxonomy" id="192524"/>
    <lineage>
        <taxon>Eukaryota</taxon>
        <taxon>Fungi</taxon>
        <taxon>Dikarya</taxon>
        <taxon>Basidiomycota</taxon>
        <taxon>Agaricomycotina</taxon>
        <taxon>Agaricomycetes</taxon>
        <taxon>Agaricomycetidae</taxon>
        <taxon>Agaricales</taxon>
        <taxon>Agaricineae</taxon>
        <taxon>Agaricaceae</taxon>
        <taxon>Agaricus</taxon>
    </lineage>
</organism>
<evidence type="ECO:0000256" key="2">
    <source>
        <dbReference type="ARBA" id="ARBA00022705"/>
    </source>
</evidence>
<dbReference type="GO" id="GO:0031390">
    <property type="term" value="C:Ctf18 RFC-like complex"/>
    <property type="evidence" value="ECO:0007669"/>
    <property type="project" value="InterPro"/>
</dbReference>
<evidence type="ECO:0000256" key="7">
    <source>
        <dbReference type="SAM" id="MobiDB-lite"/>
    </source>
</evidence>
<dbReference type="PANTHER" id="PTHR28605:SF1">
    <property type="entry name" value="CHROMOSOME TRANSMISSION FIDELITY FACTOR 8"/>
    <property type="match status" value="1"/>
</dbReference>
<comment type="subcellular location">
    <subcellularLocation>
        <location evidence="1">Nucleus</location>
    </subcellularLocation>
</comment>
<dbReference type="Pfam" id="PF09696">
    <property type="entry name" value="Ctf8"/>
    <property type="match status" value="1"/>
</dbReference>
<evidence type="ECO:0000313" key="9">
    <source>
        <dbReference type="Proteomes" id="UP000629468"/>
    </source>
</evidence>
<dbReference type="EMBL" id="JABXXO010000007">
    <property type="protein sequence ID" value="KAF7773374.1"/>
    <property type="molecule type" value="Genomic_DNA"/>
</dbReference>
<reference evidence="8 9" key="1">
    <citation type="journal article" name="Sci. Rep.">
        <title>Telomere-to-telomere assembled and centromere annotated genomes of the two main subspecies of the button mushroom Agaricus bisporus reveal especially polymorphic chromosome ends.</title>
        <authorList>
            <person name="Sonnenberg A.S.M."/>
            <person name="Sedaghat-Telgerd N."/>
            <person name="Lavrijssen B."/>
            <person name="Ohm R.A."/>
            <person name="Hendrickx P.M."/>
            <person name="Scholtmeijer K."/>
            <person name="Baars J.J.P."/>
            <person name="van Peer A."/>
        </authorList>
    </citation>
    <scope>NUCLEOTIDE SEQUENCE [LARGE SCALE GENOMIC DNA]</scope>
    <source>
        <strain evidence="8 9">H119_p4</strain>
    </source>
</reference>
<dbReference type="InterPro" id="IPR018607">
    <property type="entry name" value="Ctf8"/>
</dbReference>
<dbReference type="GO" id="GO:0003677">
    <property type="term" value="F:DNA binding"/>
    <property type="evidence" value="ECO:0007669"/>
    <property type="project" value="UniProtKB-KW"/>
</dbReference>
<feature type="region of interest" description="Disordered" evidence="7">
    <location>
        <begin position="94"/>
        <end position="117"/>
    </location>
</feature>
<evidence type="ECO:0000256" key="4">
    <source>
        <dbReference type="ARBA" id="ARBA00023242"/>
    </source>
</evidence>
<keyword evidence="2" id="KW-0235">DNA replication</keyword>
<dbReference type="Proteomes" id="UP000629468">
    <property type="component" value="Unassembled WGS sequence"/>
</dbReference>
<proteinExistence type="inferred from homology"/>
<evidence type="ECO:0000256" key="1">
    <source>
        <dbReference type="ARBA" id="ARBA00004123"/>
    </source>
</evidence>
<gene>
    <name evidence="8" type="ORF">Agabi119p4_5541</name>
</gene>
<dbReference type="GO" id="GO:0007064">
    <property type="term" value="P:mitotic sister chromatid cohesion"/>
    <property type="evidence" value="ECO:0007669"/>
    <property type="project" value="InterPro"/>
</dbReference>
<accession>A0A8H7F1W8</accession>
<evidence type="ECO:0000256" key="5">
    <source>
        <dbReference type="ARBA" id="ARBA00023306"/>
    </source>
</evidence>
<comment type="caution">
    <text evidence="8">The sequence shown here is derived from an EMBL/GenBank/DDBJ whole genome shotgun (WGS) entry which is preliminary data.</text>
</comment>
<dbReference type="AlphaFoldDB" id="A0A8H7F1W8"/>
<sequence>MLIPITFNPTSSHQTPKLPPILAKISNDEVVLIELQGKLEVPQSSNKNGQLVGELKLDETDSRKATLMIGHNLLEGTIVQLSKPLAILHRSGAEIESSGVSSKDGDEEEEEKHVTSNQISWESIGIVKRKVVFAKRPMLIVGPSS</sequence>